<dbReference type="EMBL" id="BARW01003550">
    <property type="protein sequence ID" value="GAI68376.1"/>
    <property type="molecule type" value="Genomic_DNA"/>
</dbReference>
<sequence>QFKREGRLITNDWRYYDHKTAVFTPKNMTAFELQAGRLWVFNEFSKFSSVMRRLPSNFDHPLYHLALSIGHRKIYKNEINEFPKRASQLFPLIDEITDYRDYFSLSTFRFSDFIPRTY</sequence>
<feature type="non-terminal residue" evidence="1">
    <location>
        <position position="1"/>
    </location>
</feature>
<protein>
    <submittedName>
        <fullName evidence="1">Uncharacterized protein</fullName>
    </submittedName>
</protein>
<proteinExistence type="predicted"/>
<comment type="caution">
    <text evidence="1">The sequence shown here is derived from an EMBL/GenBank/DDBJ whole genome shotgun (WGS) entry which is preliminary data.</text>
</comment>
<name>X1RN16_9ZZZZ</name>
<gene>
    <name evidence="1" type="ORF">S12H4_08967</name>
</gene>
<reference evidence="1" key="1">
    <citation type="journal article" date="2014" name="Front. Microbiol.">
        <title>High frequency of phylogenetically diverse reductive dehalogenase-homologous genes in deep subseafloor sedimentary metagenomes.</title>
        <authorList>
            <person name="Kawai M."/>
            <person name="Futagami T."/>
            <person name="Toyoda A."/>
            <person name="Takaki Y."/>
            <person name="Nishi S."/>
            <person name="Hori S."/>
            <person name="Arai W."/>
            <person name="Tsubouchi T."/>
            <person name="Morono Y."/>
            <person name="Uchiyama I."/>
            <person name="Ito T."/>
            <person name="Fujiyama A."/>
            <person name="Inagaki F."/>
            <person name="Takami H."/>
        </authorList>
    </citation>
    <scope>NUCLEOTIDE SEQUENCE</scope>
    <source>
        <strain evidence="1">Expedition CK06-06</strain>
    </source>
</reference>
<evidence type="ECO:0000313" key="1">
    <source>
        <dbReference type="EMBL" id="GAI68376.1"/>
    </source>
</evidence>
<dbReference type="AlphaFoldDB" id="X1RN16"/>
<organism evidence="1">
    <name type="scientific">marine sediment metagenome</name>
    <dbReference type="NCBI Taxonomy" id="412755"/>
    <lineage>
        <taxon>unclassified sequences</taxon>
        <taxon>metagenomes</taxon>
        <taxon>ecological metagenomes</taxon>
    </lineage>
</organism>
<accession>X1RN16</accession>